<keyword evidence="7" id="KW-1185">Reference proteome</keyword>
<feature type="transmembrane region" description="Helical" evidence="4">
    <location>
        <begin position="6"/>
        <end position="24"/>
    </location>
</feature>
<dbReference type="PROSITE" id="PS01124">
    <property type="entry name" value="HTH_ARAC_FAMILY_2"/>
    <property type="match status" value="1"/>
</dbReference>
<dbReference type="Pfam" id="PF12833">
    <property type="entry name" value="HTH_18"/>
    <property type="match status" value="1"/>
</dbReference>
<keyword evidence="3" id="KW-0804">Transcription</keyword>
<keyword evidence="4" id="KW-1133">Transmembrane helix</keyword>
<evidence type="ECO:0000313" key="7">
    <source>
        <dbReference type="Proteomes" id="UP000199239"/>
    </source>
</evidence>
<feature type="transmembrane region" description="Helical" evidence="4">
    <location>
        <begin position="112"/>
        <end position="129"/>
    </location>
</feature>
<feature type="domain" description="HTH araC/xylS-type" evidence="5">
    <location>
        <begin position="230"/>
        <end position="330"/>
    </location>
</feature>
<dbReference type="Proteomes" id="UP000199239">
    <property type="component" value="Unassembled WGS sequence"/>
</dbReference>
<feature type="transmembrane region" description="Helical" evidence="4">
    <location>
        <begin position="31"/>
        <end position="52"/>
    </location>
</feature>
<dbReference type="GO" id="GO:0043565">
    <property type="term" value="F:sequence-specific DNA binding"/>
    <property type="evidence" value="ECO:0007669"/>
    <property type="project" value="InterPro"/>
</dbReference>
<feature type="transmembrane region" description="Helical" evidence="4">
    <location>
        <begin position="58"/>
        <end position="75"/>
    </location>
</feature>
<proteinExistence type="predicted"/>
<feature type="transmembrane region" description="Helical" evidence="4">
    <location>
        <begin position="87"/>
        <end position="106"/>
    </location>
</feature>
<dbReference type="InterPro" id="IPR018060">
    <property type="entry name" value="HTH_AraC"/>
</dbReference>
<dbReference type="PANTHER" id="PTHR43280:SF29">
    <property type="entry name" value="ARAC-FAMILY TRANSCRIPTIONAL REGULATOR"/>
    <property type="match status" value="1"/>
</dbReference>
<keyword evidence="2 6" id="KW-0238">DNA-binding</keyword>
<protein>
    <submittedName>
        <fullName evidence="6">AraC-type DNA-binding protein</fullName>
    </submittedName>
</protein>
<feature type="transmembrane region" description="Helical" evidence="4">
    <location>
        <begin position="180"/>
        <end position="204"/>
    </location>
</feature>
<evidence type="ECO:0000256" key="2">
    <source>
        <dbReference type="ARBA" id="ARBA00023125"/>
    </source>
</evidence>
<dbReference type="GO" id="GO:0003700">
    <property type="term" value="F:DNA-binding transcription factor activity"/>
    <property type="evidence" value="ECO:0007669"/>
    <property type="project" value="InterPro"/>
</dbReference>
<dbReference type="Gene3D" id="1.10.10.60">
    <property type="entry name" value="Homeodomain-like"/>
    <property type="match status" value="2"/>
</dbReference>
<evidence type="ECO:0000259" key="5">
    <source>
        <dbReference type="PROSITE" id="PS01124"/>
    </source>
</evidence>
<reference evidence="7" key="1">
    <citation type="submission" date="2016-10" db="EMBL/GenBank/DDBJ databases">
        <authorList>
            <person name="Varghese N."/>
            <person name="Submissions S."/>
        </authorList>
    </citation>
    <scope>NUCLEOTIDE SEQUENCE [LARGE SCALE GENOMIC DNA]</scope>
    <source>
        <strain evidence="7">DSM 23422</strain>
    </source>
</reference>
<keyword evidence="1" id="KW-0805">Transcription regulation</keyword>
<sequence>MPVLPVPMIVSLLLLGFVLHRMLTRKTHITLLVLITVCAVQSAIIALVQYYGVPSLRIVQALLATIIPAIAWLAFRQASAGHLRNQNIYIHLVIGPVLAVIGMIVNPDWLDVVIPSLFAGYGLAILIVLRQGEDSLPHSRLENGYLIVLVWRVLALALIGSAATDIFIAVRISLGHSDMLLWLPSLLSSITLLILGAIGLSHAIESQDAPQAERSPDTEQDRKRDSAIVEKLETYIETNKPYLDPDLSLSRLSRKLLVPEKQLSSAINKYKGENVSRYINAHRVQHACLMIQDGASVTDAMFASGFNTKSNFNREFLRVMGTNPRLWMKSHLQD</sequence>
<evidence type="ECO:0000256" key="4">
    <source>
        <dbReference type="SAM" id="Phobius"/>
    </source>
</evidence>
<dbReference type="SMART" id="SM00342">
    <property type="entry name" value="HTH_ARAC"/>
    <property type="match status" value="1"/>
</dbReference>
<dbReference type="RefSeq" id="WP_093914653.1">
    <property type="nucleotide sequence ID" value="NZ_FPAJ01000001.1"/>
</dbReference>
<gene>
    <name evidence="6" type="ORF">SAMN04488040_0384</name>
</gene>
<name>A0A1I6PXG4_9RHOB</name>
<keyword evidence="4" id="KW-0472">Membrane</keyword>
<dbReference type="PANTHER" id="PTHR43280">
    <property type="entry name" value="ARAC-FAMILY TRANSCRIPTIONAL REGULATOR"/>
    <property type="match status" value="1"/>
</dbReference>
<dbReference type="AlphaFoldDB" id="A0A1I6PXG4"/>
<dbReference type="OrthoDB" id="345413at2"/>
<evidence type="ECO:0000313" key="6">
    <source>
        <dbReference type="EMBL" id="SFS44755.1"/>
    </source>
</evidence>
<feature type="transmembrane region" description="Helical" evidence="4">
    <location>
        <begin position="149"/>
        <end position="174"/>
    </location>
</feature>
<evidence type="ECO:0000256" key="3">
    <source>
        <dbReference type="ARBA" id="ARBA00023163"/>
    </source>
</evidence>
<dbReference type="STRING" id="394264.SAMN04488040_0384"/>
<dbReference type="SUPFAM" id="SSF46689">
    <property type="entry name" value="Homeodomain-like"/>
    <property type="match status" value="1"/>
</dbReference>
<accession>A0A1I6PXG4</accession>
<evidence type="ECO:0000256" key="1">
    <source>
        <dbReference type="ARBA" id="ARBA00023015"/>
    </source>
</evidence>
<dbReference type="InterPro" id="IPR009057">
    <property type="entry name" value="Homeodomain-like_sf"/>
</dbReference>
<keyword evidence="4" id="KW-0812">Transmembrane</keyword>
<organism evidence="6 7">
    <name type="scientific">Sulfitobacter marinus</name>
    <dbReference type="NCBI Taxonomy" id="394264"/>
    <lineage>
        <taxon>Bacteria</taxon>
        <taxon>Pseudomonadati</taxon>
        <taxon>Pseudomonadota</taxon>
        <taxon>Alphaproteobacteria</taxon>
        <taxon>Rhodobacterales</taxon>
        <taxon>Roseobacteraceae</taxon>
        <taxon>Sulfitobacter</taxon>
    </lineage>
</organism>
<dbReference type="EMBL" id="FPAJ01000001">
    <property type="protein sequence ID" value="SFS44755.1"/>
    <property type="molecule type" value="Genomic_DNA"/>
</dbReference>